<proteinExistence type="predicted"/>
<evidence type="ECO:0000313" key="1">
    <source>
        <dbReference type="EMBL" id="SHH28950.1"/>
    </source>
</evidence>
<accession>A0A1M5RRX1</accession>
<protein>
    <submittedName>
        <fullName evidence="1">Uncharacterized protein</fullName>
    </submittedName>
</protein>
<dbReference type="EMBL" id="FQWQ01000002">
    <property type="protein sequence ID" value="SHH28950.1"/>
    <property type="molecule type" value="Genomic_DNA"/>
</dbReference>
<sequence>MAGLVITGIGVLYGIYAVVKARTFVYGVRFSEGTLMVQGCHFNTRWEKQFDISRSTIHIKAKGNRSGREDCFFRILSDGQTVDINCSWNWDDATLLIIFNEFKRIKGEKIIYDEKYFLDVMAKYPKIRSCIKSSNAQV</sequence>
<dbReference type="OrthoDB" id="1364992at2"/>
<keyword evidence="2" id="KW-1185">Reference proteome</keyword>
<dbReference type="Proteomes" id="UP000184212">
    <property type="component" value="Unassembled WGS sequence"/>
</dbReference>
<gene>
    <name evidence="1" type="ORF">SAMN04488109_3541</name>
</gene>
<dbReference type="RefSeq" id="WP_073136490.1">
    <property type="nucleotide sequence ID" value="NZ_FQWQ01000002.1"/>
</dbReference>
<evidence type="ECO:0000313" key="2">
    <source>
        <dbReference type="Proteomes" id="UP000184212"/>
    </source>
</evidence>
<name>A0A1M5RRX1_9BACT</name>
<reference evidence="1 2" key="1">
    <citation type="submission" date="2016-11" db="EMBL/GenBank/DDBJ databases">
        <authorList>
            <person name="Jaros S."/>
            <person name="Januszkiewicz K."/>
            <person name="Wedrychowicz H."/>
        </authorList>
    </citation>
    <scope>NUCLEOTIDE SEQUENCE [LARGE SCALE GENOMIC DNA]</scope>
    <source>
        <strain evidence="1 2">DSM 24574</strain>
    </source>
</reference>
<dbReference type="AlphaFoldDB" id="A0A1M5RRX1"/>
<organism evidence="1 2">
    <name type="scientific">Chryseolinea serpens</name>
    <dbReference type="NCBI Taxonomy" id="947013"/>
    <lineage>
        <taxon>Bacteria</taxon>
        <taxon>Pseudomonadati</taxon>
        <taxon>Bacteroidota</taxon>
        <taxon>Cytophagia</taxon>
        <taxon>Cytophagales</taxon>
        <taxon>Fulvivirgaceae</taxon>
        <taxon>Chryseolinea</taxon>
    </lineage>
</organism>